<dbReference type="STRING" id="1188229.GlitD10_1290"/>
<gene>
    <name evidence="1" type="ORF">GlitD10_1290</name>
</gene>
<dbReference type="Proteomes" id="UP000180235">
    <property type="component" value="Chromosome"/>
</dbReference>
<dbReference type="AlphaFoldDB" id="A0A1J0ACG9"/>
<dbReference type="RefSeq" id="WP_071454172.1">
    <property type="nucleotide sequence ID" value="NZ_CP017675.1"/>
</dbReference>
<name>A0A1J0ACG9_9CYAN</name>
<evidence type="ECO:0000313" key="1">
    <source>
        <dbReference type="EMBL" id="APB33611.1"/>
    </source>
</evidence>
<dbReference type="KEGG" id="glt:GlitD10_1290"/>
<protein>
    <submittedName>
        <fullName evidence="1">Uncharacterized protein</fullName>
    </submittedName>
</protein>
<dbReference type="EMBL" id="CP017675">
    <property type="protein sequence ID" value="APB33611.1"/>
    <property type="molecule type" value="Genomic_DNA"/>
</dbReference>
<dbReference type="PANTHER" id="PTHR37203">
    <property type="match status" value="1"/>
</dbReference>
<dbReference type="PANTHER" id="PTHR37203:SF3">
    <property type="entry name" value="SLR0975 PROTEIN"/>
    <property type="match status" value="1"/>
</dbReference>
<dbReference type="OrthoDB" id="481313at2"/>
<reference evidence="1 2" key="1">
    <citation type="submission" date="2016-10" db="EMBL/GenBank/DDBJ databases">
        <title>Description of Gloeomargarita lithophora gen. nov., sp. nov., a thylakoid-bearing basal-branching cyanobacterium with intracellular carbonates, and proposal for Gloeomargaritales ord. nov.</title>
        <authorList>
            <person name="Moreira D."/>
            <person name="Tavera R."/>
            <person name="Benzerara K."/>
            <person name="Skouri-Panet F."/>
            <person name="Couradeau E."/>
            <person name="Gerard E."/>
            <person name="Loussert C."/>
            <person name="Novelo E."/>
            <person name="Zivanovic Y."/>
            <person name="Lopez-Garcia P."/>
        </authorList>
    </citation>
    <scope>NUCLEOTIDE SEQUENCE [LARGE SCALE GENOMIC DNA]</scope>
    <source>
        <strain evidence="1 2">D10</strain>
    </source>
</reference>
<evidence type="ECO:0000313" key="2">
    <source>
        <dbReference type="Proteomes" id="UP000180235"/>
    </source>
</evidence>
<keyword evidence="2" id="KW-1185">Reference proteome</keyword>
<accession>A0A1J0ACG9</accession>
<organism evidence="1 2">
    <name type="scientific">Gloeomargarita lithophora Alchichica-D10</name>
    <dbReference type="NCBI Taxonomy" id="1188229"/>
    <lineage>
        <taxon>Bacteria</taxon>
        <taxon>Bacillati</taxon>
        <taxon>Cyanobacteriota</taxon>
        <taxon>Cyanophyceae</taxon>
        <taxon>Gloeomargaritales</taxon>
        <taxon>Gloeomargaritaceae</taxon>
        <taxon>Gloeomargarita</taxon>
    </lineage>
</organism>
<sequence>MADDLRAVLELATVEDLEDLTRILFRRRLNPLDYLCTPTPETVQAQERQGWLDTLEARLRFLAADGMTVLQGRAGQMSYHQILVQVCHYLKLPCGEGWSVLDLESEIFLHVLQRSWEKLPAHKRQELQDQLAQELTGPWQREALQMFLQKGSVVAVGSVLRVVLIRKLAGYTAAVHLTRTALVQGARLVAVRGATAFLGPVLWGWFLAELSWSTIATNYTRVIPAVLTLAQIRLLRDESLTWAPA</sequence>
<proteinExistence type="predicted"/>